<reference evidence="13" key="1">
    <citation type="submission" date="2022-06" db="EMBL/GenBank/DDBJ databases">
        <title>Uncovering the hologenomic basis of an extraordinary plant invasion.</title>
        <authorList>
            <person name="Bieker V.C."/>
            <person name="Martin M.D."/>
            <person name="Gilbert T."/>
            <person name="Hodgins K."/>
            <person name="Battlay P."/>
            <person name="Petersen B."/>
            <person name="Wilson J."/>
        </authorList>
    </citation>
    <scope>NUCLEOTIDE SEQUENCE</scope>
    <source>
        <strain evidence="13">AA19_3_7</strain>
        <tissue evidence="13">Leaf</tissue>
    </source>
</reference>
<comment type="subcellular location">
    <subcellularLocation>
        <location evidence="2">Endomembrane system</location>
    </subcellularLocation>
    <subcellularLocation>
        <location evidence="11">Endoplasmic reticulum membrane</location>
        <topology evidence="11">Single-pass type IV membrane protein</topology>
    </subcellularLocation>
</comment>
<dbReference type="InterPro" id="IPR001841">
    <property type="entry name" value="Znf_RING"/>
</dbReference>
<dbReference type="SUPFAM" id="SSF57850">
    <property type="entry name" value="RING/U-box"/>
    <property type="match status" value="1"/>
</dbReference>
<dbReference type="PROSITE" id="PS00518">
    <property type="entry name" value="ZF_RING_1"/>
    <property type="match status" value="1"/>
</dbReference>
<evidence type="ECO:0000256" key="7">
    <source>
        <dbReference type="ARBA" id="ARBA00022786"/>
    </source>
</evidence>
<dbReference type="GO" id="GO:0008270">
    <property type="term" value="F:zinc ion binding"/>
    <property type="evidence" value="ECO:0007669"/>
    <property type="project" value="UniProtKB-KW"/>
</dbReference>
<sequence>MKLPNTVHSTRSTPSEDHRMRAWPAMRSLGDFECDICFELAEEPIVTLCGHLFCRSCLYKWLNFHSHSHDCPVCKAIIQEDKLIPIYGRRKSQTHPRSKPILDHETPNTLASNFAISANTDVHGFQNPVQYGPRLAYGQRFTSRLSDHLHSRRGHQENYRRMSHLLLIVGICLLMIIIIL</sequence>
<dbReference type="PROSITE" id="PS50089">
    <property type="entry name" value="ZF_RING_2"/>
    <property type="match status" value="1"/>
</dbReference>
<dbReference type="GO" id="GO:0005789">
    <property type="term" value="C:endoplasmic reticulum membrane"/>
    <property type="evidence" value="ECO:0007669"/>
    <property type="project" value="UniProtKB-SubCell"/>
</dbReference>
<keyword evidence="14" id="KW-1185">Reference proteome</keyword>
<evidence type="ECO:0000256" key="11">
    <source>
        <dbReference type="RuleBase" id="RU369090"/>
    </source>
</evidence>
<gene>
    <name evidence="13" type="ORF">M8C21_024442</name>
</gene>
<dbReference type="InterPro" id="IPR013083">
    <property type="entry name" value="Znf_RING/FYVE/PHD"/>
</dbReference>
<evidence type="ECO:0000256" key="3">
    <source>
        <dbReference type="ARBA" id="ARBA00004906"/>
    </source>
</evidence>
<keyword evidence="11" id="KW-0256">Endoplasmic reticulum</keyword>
<keyword evidence="8 11" id="KW-0862">Zinc</keyword>
<evidence type="ECO:0000256" key="5">
    <source>
        <dbReference type="ARBA" id="ARBA00022723"/>
    </source>
</evidence>
<dbReference type="EC" id="2.3.2.27" evidence="11"/>
<dbReference type="Pfam" id="PF00097">
    <property type="entry name" value="zf-C3HC4"/>
    <property type="match status" value="1"/>
</dbReference>
<comment type="function">
    <text evidence="11">E3 ubiquitin-protein ligase.</text>
</comment>
<comment type="pathway">
    <text evidence="3 11">Protein modification; protein ubiquitination.</text>
</comment>
<dbReference type="AlphaFoldDB" id="A0AAD5GFH8"/>
<dbReference type="Proteomes" id="UP001206925">
    <property type="component" value="Unassembled WGS sequence"/>
</dbReference>
<keyword evidence="5 11" id="KW-0479">Metal-binding</keyword>
<evidence type="ECO:0000256" key="1">
    <source>
        <dbReference type="ARBA" id="ARBA00000900"/>
    </source>
</evidence>
<evidence type="ECO:0000256" key="2">
    <source>
        <dbReference type="ARBA" id="ARBA00004308"/>
    </source>
</evidence>
<keyword evidence="6 10" id="KW-0863">Zinc-finger</keyword>
<comment type="domain">
    <text evidence="11">The RING-type zinc finger domain is responsible for E3 ligase activity.</text>
</comment>
<keyword evidence="4 11" id="KW-0808">Transferase</keyword>
<dbReference type="InterPro" id="IPR018957">
    <property type="entry name" value="Znf_C3HC4_RING-type"/>
</dbReference>
<dbReference type="PANTHER" id="PTHR12313">
    <property type="entry name" value="E3 UBIQUITIN-PROTEIN LIGASE RNF5-RELATED"/>
    <property type="match status" value="1"/>
</dbReference>
<evidence type="ECO:0000256" key="9">
    <source>
        <dbReference type="ARBA" id="ARBA00023136"/>
    </source>
</evidence>
<evidence type="ECO:0000259" key="12">
    <source>
        <dbReference type="PROSITE" id="PS50089"/>
    </source>
</evidence>
<protein>
    <recommendedName>
        <fullName evidence="11">E3 ubiquitin-protein ligase RMA</fullName>
        <ecNumber evidence="11">2.3.2.27</ecNumber>
    </recommendedName>
    <alternativeName>
        <fullName evidence="11">Protein RING membrane-anchor</fullName>
    </alternativeName>
    <alternativeName>
        <fullName evidence="11">RING-type E3 ubiquitin transferase RMA</fullName>
    </alternativeName>
</protein>
<proteinExistence type="predicted"/>
<dbReference type="InterPro" id="IPR045103">
    <property type="entry name" value="RNF5/RNF185-like"/>
</dbReference>
<keyword evidence="9 11" id="KW-0472">Membrane</keyword>
<evidence type="ECO:0000313" key="14">
    <source>
        <dbReference type="Proteomes" id="UP001206925"/>
    </source>
</evidence>
<accession>A0AAD5GFH8</accession>
<dbReference type="GO" id="GO:0061630">
    <property type="term" value="F:ubiquitin protein ligase activity"/>
    <property type="evidence" value="ECO:0007669"/>
    <property type="project" value="UniProtKB-UniRule"/>
</dbReference>
<organism evidence="13 14">
    <name type="scientific">Ambrosia artemisiifolia</name>
    <name type="common">Common ragweed</name>
    <dbReference type="NCBI Taxonomy" id="4212"/>
    <lineage>
        <taxon>Eukaryota</taxon>
        <taxon>Viridiplantae</taxon>
        <taxon>Streptophyta</taxon>
        <taxon>Embryophyta</taxon>
        <taxon>Tracheophyta</taxon>
        <taxon>Spermatophyta</taxon>
        <taxon>Magnoliopsida</taxon>
        <taxon>eudicotyledons</taxon>
        <taxon>Gunneridae</taxon>
        <taxon>Pentapetalae</taxon>
        <taxon>asterids</taxon>
        <taxon>campanulids</taxon>
        <taxon>Asterales</taxon>
        <taxon>Asteraceae</taxon>
        <taxon>Asteroideae</taxon>
        <taxon>Heliantheae alliance</taxon>
        <taxon>Heliantheae</taxon>
        <taxon>Ambrosia</taxon>
    </lineage>
</organism>
<dbReference type="SMART" id="SM00184">
    <property type="entry name" value="RING"/>
    <property type="match status" value="1"/>
</dbReference>
<evidence type="ECO:0000313" key="13">
    <source>
        <dbReference type="EMBL" id="KAI7740530.1"/>
    </source>
</evidence>
<keyword evidence="11" id="KW-1133">Transmembrane helix</keyword>
<evidence type="ECO:0000256" key="4">
    <source>
        <dbReference type="ARBA" id="ARBA00022679"/>
    </source>
</evidence>
<evidence type="ECO:0000256" key="10">
    <source>
        <dbReference type="PROSITE-ProRule" id="PRU00175"/>
    </source>
</evidence>
<keyword evidence="11" id="KW-0812">Transmembrane</keyword>
<evidence type="ECO:0000256" key="8">
    <source>
        <dbReference type="ARBA" id="ARBA00022833"/>
    </source>
</evidence>
<feature type="domain" description="RING-type" evidence="12">
    <location>
        <begin position="34"/>
        <end position="75"/>
    </location>
</feature>
<comment type="caution">
    <text evidence="13">The sequence shown here is derived from an EMBL/GenBank/DDBJ whole genome shotgun (WGS) entry which is preliminary data.</text>
</comment>
<keyword evidence="7 11" id="KW-0833">Ubl conjugation pathway</keyword>
<name>A0AAD5GFH8_AMBAR</name>
<dbReference type="Gene3D" id="3.30.40.10">
    <property type="entry name" value="Zinc/RING finger domain, C3HC4 (zinc finger)"/>
    <property type="match status" value="1"/>
</dbReference>
<dbReference type="InterPro" id="IPR017907">
    <property type="entry name" value="Znf_RING_CS"/>
</dbReference>
<comment type="catalytic activity">
    <reaction evidence="1 11">
        <text>S-ubiquitinyl-[E2 ubiquitin-conjugating enzyme]-L-cysteine + [acceptor protein]-L-lysine = [E2 ubiquitin-conjugating enzyme]-L-cysteine + N(6)-ubiquitinyl-[acceptor protein]-L-lysine.</text>
        <dbReference type="EC" id="2.3.2.27"/>
    </reaction>
</comment>
<feature type="transmembrane region" description="Helical" evidence="11">
    <location>
        <begin position="162"/>
        <end position="179"/>
    </location>
</feature>
<dbReference type="EMBL" id="JAMZMK010008417">
    <property type="protein sequence ID" value="KAI7740530.1"/>
    <property type="molecule type" value="Genomic_DNA"/>
</dbReference>
<dbReference type="GO" id="GO:0006511">
    <property type="term" value="P:ubiquitin-dependent protein catabolic process"/>
    <property type="evidence" value="ECO:0007669"/>
    <property type="project" value="UniProtKB-UniRule"/>
</dbReference>
<evidence type="ECO:0000256" key="6">
    <source>
        <dbReference type="ARBA" id="ARBA00022771"/>
    </source>
</evidence>